<dbReference type="GO" id="GO:0008270">
    <property type="term" value="F:zinc ion binding"/>
    <property type="evidence" value="ECO:0007669"/>
    <property type="project" value="UniProtKB-KW"/>
</dbReference>
<dbReference type="Proteomes" id="UP000215902">
    <property type="component" value="Unassembled WGS sequence"/>
</dbReference>
<dbReference type="STRING" id="282301.A0A267FR02"/>
<organism evidence="7 8">
    <name type="scientific">Macrostomum lignano</name>
    <dbReference type="NCBI Taxonomy" id="282301"/>
    <lineage>
        <taxon>Eukaryota</taxon>
        <taxon>Metazoa</taxon>
        <taxon>Spiralia</taxon>
        <taxon>Lophotrochozoa</taxon>
        <taxon>Platyhelminthes</taxon>
        <taxon>Rhabditophora</taxon>
        <taxon>Macrostomorpha</taxon>
        <taxon>Macrostomida</taxon>
        <taxon>Macrostomidae</taxon>
        <taxon>Macrostomum</taxon>
    </lineage>
</organism>
<dbReference type="FunFam" id="3.30.160.60:FF:000491">
    <property type="entry name" value="zinc finger matrin-type protein 2-like"/>
    <property type="match status" value="1"/>
</dbReference>
<evidence type="ECO:0000259" key="6">
    <source>
        <dbReference type="SMART" id="SM00451"/>
    </source>
</evidence>
<evidence type="ECO:0000256" key="4">
    <source>
        <dbReference type="ARBA" id="ARBA00023242"/>
    </source>
</evidence>
<keyword evidence="4" id="KW-0539">Nucleus</keyword>
<feature type="domain" description="U1-type" evidence="6">
    <location>
        <begin position="82"/>
        <end position="116"/>
    </location>
</feature>
<feature type="compositionally biased region" description="Basic and acidic residues" evidence="5">
    <location>
        <begin position="48"/>
        <end position="57"/>
    </location>
</feature>
<dbReference type="EMBL" id="NIVC01000837">
    <property type="protein sequence ID" value="PAA76211.1"/>
    <property type="molecule type" value="Genomic_DNA"/>
</dbReference>
<comment type="caution">
    <text evidence="7">The sequence shown here is derived from an EMBL/GenBank/DDBJ whole genome shotgun (WGS) entry which is preliminary data.</text>
</comment>
<feature type="non-terminal residue" evidence="7">
    <location>
        <position position="1"/>
    </location>
</feature>
<dbReference type="GO" id="GO:0003676">
    <property type="term" value="F:nucleic acid binding"/>
    <property type="evidence" value="ECO:0007669"/>
    <property type="project" value="InterPro"/>
</dbReference>
<dbReference type="Pfam" id="PF12171">
    <property type="entry name" value="zf-C2H2_jaz"/>
    <property type="match status" value="1"/>
</dbReference>
<dbReference type="AlphaFoldDB" id="A0A267FR02"/>
<dbReference type="InterPro" id="IPR036236">
    <property type="entry name" value="Znf_C2H2_sf"/>
</dbReference>
<evidence type="ECO:0000256" key="5">
    <source>
        <dbReference type="SAM" id="MobiDB-lite"/>
    </source>
</evidence>
<feature type="region of interest" description="Disordered" evidence="5">
    <location>
        <begin position="23"/>
        <end position="61"/>
    </location>
</feature>
<feature type="region of interest" description="Disordered" evidence="5">
    <location>
        <begin position="154"/>
        <end position="203"/>
    </location>
</feature>
<evidence type="ECO:0000256" key="1">
    <source>
        <dbReference type="ARBA" id="ARBA00022723"/>
    </source>
</evidence>
<keyword evidence="1" id="KW-0479">Metal-binding</keyword>
<name>A0A267FR02_9PLAT</name>
<reference evidence="7 8" key="1">
    <citation type="submission" date="2017-06" db="EMBL/GenBank/DDBJ databases">
        <title>A platform for efficient transgenesis in Macrostomum lignano, a flatworm model organism for stem cell research.</title>
        <authorList>
            <person name="Berezikov E."/>
        </authorList>
    </citation>
    <scope>NUCLEOTIDE SEQUENCE [LARGE SCALE GENOMIC DNA]</scope>
    <source>
        <strain evidence="7">DV1</strain>
        <tissue evidence="7">Whole organism</tissue>
    </source>
</reference>
<dbReference type="GO" id="GO:0046540">
    <property type="term" value="C:U4/U6 x U5 tri-snRNP complex"/>
    <property type="evidence" value="ECO:0007669"/>
    <property type="project" value="TreeGrafter"/>
</dbReference>
<evidence type="ECO:0000313" key="8">
    <source>
        <dbReference type="Proteomes" id="UP000215902"/>
    </source>
</evidence>
<sequence length="218" mass="24251">SDHRRKWDRDEFERLAQERVSRELDELRDSRSSGGGARSRAGGSGAAVKREELRPRLETPNLEANLNRSVVINKTSNKPSADAGYYCNVCDCVVKDSINFLDHINGKKHQRNLGMSMRVKRATLDDVKSKFSSLKRRQEAEEKAYSFEDRVKEAEAAEERAKRARKERKRRRKEEKAAASSSGAAGGGGGDVDGDDDGDADGQADIEKLFGFKGFGVK</sequence>
<feature type="compositionally biased region" description="Gly residues" evidence="5">
    <location>
        <begin position="33"/>
        <end position="45"/>
    </location>
</feature>
<dbReference type="Gene3D" id="3.30.160.60">
    <property type="entry name" value="Classic Zinc Finger"/>
    <property type="match status" value="1"/>
</dbReference>
<dbReference type="OrthoDB" id="30343at2759"/>
<proteinExistence type="predicted"/>
<dbReference type="GO" id="GO:0000398">
    <property type="term" value="P:mRNA splicing, via spliceosome"/>
    <property type="evidence" value="ECO:0007669"/>
    <property type="project" value="InterPro"/>
</dbReference>
<protein>
    <recommendedName>
        <fullName evidence="6">U1-type domain-containing protein</fullName>
    </recommendedName>
</protein>
<dbReference type="InterPro" id="IPR003604">
    <property type="entry name" value="Matrin/U1-like-C_Znf_C2H2"/>
</dbReference>
<evidence type="ECO:0000256" key="2">
    <source>
        <dbReference type="ARBA" id="ARBA00022771"/>
    </source>
</evidence>
<keyword evidence="8" id="KW-1185">Reference proteome</keyword>
<dbReference type="InterPro" id="IPR040107">
    <property type="entry name" value="Snu23"/>
</dbReference>
<dbReference type="GO" id="GO:0005681">
    <property type="term" value="C:spliceosomal complex"/>
    <property type="evidence" value="ECO:0007669"/>
    <property type="project" value="InterPro"/>
</dbReference>
<keyword evidence="2" id="KW-0863">Zinc-finger</keyword>
<dbReference type="SUPFAM" id="SSF57667">
    <property type="entry name" value="beta-beta-alpha zinc fingers"/>
    <property type="match status" value="1"/>
</dbReference>
<dbReference type="PANTHER" id="PTHR45986">
    <property type="entry name" value="ZINC FINGER MATRIN-TYPE PROTEIN 2"/>
    <property type="match status" value="1"/>
</dbReference>
<evidence type="ECO:0000313" key="7">
    <source>
        <dbReference type="EMBL" id="PAA76211.1"/>
    </source>
</evidence>
<accession>A0A267FR02</accession>
<evidence type="ECO:0000256" key="3">
    <source>
        <dbReference type="ARBA" id="ARBA00022833"/>
    </source>
</evidence>
<gene>
    <name evidence="7" type="ORF">BOX15_Mlig014180g3</name>
</gene>
<keyword evidence="3" id="KW-0862">Zinc</keyword>
<dbReference type="SMART" id="SM00451">
    <property type="entry name" value="ZnF_U1"/>
    <property type="match status" value="1"/>
</dbReference>
<feature type="compositionally biased region" description="Basic residues" evidence="5">
    <location>
        <begin position="162"/>
        <end position="173"/>
    </location>
</feature>
<feature type="compositionally biased region" description="Acidic residues" evidence="5">
    <location>
        <begin position="192"/>
        <end position="203"/>
    </location>
</feature>
<dbReference type="InterPro" id="IPR022755">
    <property type="entry name" value="Znf_C2H2_jaz"/>
</dbReference>
<dbReference type="PANTHER" id="PTHR45986:SF1">
    <property type="entry name" value="ZINC FINGER MATRIN-TYPE PROTEIN 2"/>
    <property type="match status" value="1"/>
</dbReference>